<evidence type="ECO:0008006" key="4">
    <source>
        <dbReference type="Google" id="ProtNLM"/>
    </source>
</evidence>
<dbReference type="PANTHER" id="PTHR42264:SF6">
    <property type="entry name" value="TRANSMEMBRANE PROTEIN"/>
    <property type="match status" value="1"/>
</dbReference>
<feature type="compositionally biased region" description="Basic and acidic residues" evidence="1">
    <location>
        <begin position="1663"/>
        <end position="1675"/>
    </location>
</feature>
<accession>A0ABR2GPG5</accession>
<dbReference type="EMBL" id="JAPFFF010000079">
    <property type="protein sequence ID" value="KAK8835566.1"/>
    <property type="molecule type" value="Genomic_DNA"/>
</dbReference>
<feature type="compositionally biased region" description="Low complexity" evidence="1">
    <location>
        <begin position="1603"/>
        <end position="1633"/>
    </location>
</feature>
<name>A0ABR2GPG5_9EUKA</name>
<dbReference type="PANTHER" id="PTHR42264">
    <property type="entry name" value="EPHRIN_REC_LIKE DOMAIN-CONTAINING PROTEIN"/>
    <property type="match status" value="1"/>
</dbReference>
<keyword evidence="3" id="KW-1185">Reference proteome</keyword>
<evidence type="ECO:0000313" key="2">
    <source>
        <dbReference type="EMBL" id="KAK8835566.1"/>
    </source>
</evidence>
<gene>
    <name evidence="2" type="ORF">M9Y10_042452</name>
</gene>
<comment type="caution">
    <text evidence="2">The sequence shown here is derived from an EMBL/GenBank/DDBJ whole genome shotgun (WGS) entry which is preliminary data.</text>
</comment>
<feature type="region of interest" description="Disordered" evidence="1">
    <location>
        <begin position="1653"/>
        <end position="1693"/>
    </location>
</feature>
<organism evidence="2 3">
    <name type="scientific">Tritrichomonas musculus</name>
    <dbReference type="NCBI Taxonomy" id="1915356"/>
    <lineage>
        <taxon>Eukaryota</taxon>
        <taxon>Metamonada</taxon>
        <taxon>Parabasalia</taxon>
        <taxon>Tritrichomonadida</taxon>
        <taxon>Tritrichomonadidae</taxon>
        <taxon>Tritrichomonas</taxon>
    </lineage>
</organism>
<protein>
    <recommendedName>
        <fullName evidence="4">HECT domain-containing protein</fullName>
    </recommendedName>
</protein>
<feature type="compositionally biased region" description="Low complexity" evidence="1">
    <location>
        <begin position="556"/>
        <end position="575"/>
    </location>
</feature>
<evidence type="ECO:0000256" key="1">
    <source>
        <dbReference type="SAM" id="MobiDB-lite"/>
    </source>
</evidence>
<dbReference type="Proteomes" id="UP001470230">
    <property type="component" value="Unassembled WGS sequence"/>
</dbReference>
<feature type="compositionally biased region" description="Low complexity" evidence="1">
    <location>
        <begin position="525"/>
        <end position="545"/>
    </location>
</feature>
<sequence>MNESYRYSTQSNPCFSNIIFSGLPSLVSSSDLIDDILMASAIDINTNDEILKDSKPGTEKLVFEHFLDYTVSCLNPIFYDFYSNDNSDNGVKKEEVSFFELVRLNFYSSILSILTAQNNIKYLKFTESMYSAFLQKFTDFFTDNVTLSLDICEYGKNNYLYLHCYSSVQNIFNSLSRFNIDIFKDYINENDSKGRGINLSKICDAALLLVQNEQSLQSFTKDLPMMLGISTTDVQKTEFLNKLFHFFTKLSIENTELYQKVIQSENEIIENIHVFFILILQLLHVDPNSPELILSDSSFGEISKMLPILCLFLPFLHSNPNFDKYKNFVFVNFRIISEKIKNPILNNPKEMIFDYLNSFIALFQSTLLITDSEKVVPSIATFVNSLKSDFDTFLFKFESSSQSLTNDDNGSPSTNSIISALTANDSHFELTKSSLFLFNVLPRYLALDIAKASKDYDSSDTKLYSITQSVSFCTQSSNIYCSLSLVHGLLLLIKGYPFKGFNPIAVQIILNIIFNLVDVYKTPSNSPSSQNSIASSASPSSMNASKEAMPSSSGQASNSPANAATSNSNPSSSSAAVANRSNSLSNLIPEIINVNYYSITTIDILHRDIYELISGHSFYGSGSYSNEYYLIPTFLDLIASENSTSLAFYHFMLNEIRTNFMTESKSKKETQINVSDFSPDTIASFFVLMNAVFIKPSRWTIFSNEGTNTNRFFMYVNLALYKLYKDLLRKNVTALFFFDSLMMKYLNFAREIIKISKMKVSVDLFIDSYERVLLLMDATSGKLNSELLNNELHKFANEFNVPFIYQWPLKINTARSNSMINSKAKPIQTPAPNVNANDGVNSSLYSKTRSVYRPSAAKNDQGQVSLEKLKKVKETVILPTMKFVYLHWFESSFHYLCQNNFINFTPNTGTNGGGGDNDNYFVNCRLKSTVSFQLIIHITSFLCRYSFYIDEIQPLLQKRPFFKSPKIKFANAYLDFISHDIKDDVTKLISSSIPLFDSHTSNMLLKIIRSNIVSSSSSFSFSSSFISLLPSGTIKPAVSDCMALVLHPNCYIIVSELLKEESVFYNDQSYKMCEEIILNLVTIINMDEKFKMNTNDDSVLLSIKTVLYSISDIIYKFYSFHRKDVKSSNVARMSIISTILNYMISTQNKLFLTIIAKPLPQLFKDFVITAEDELSGTISDYENLVFIRKTIDKFFSFFVLILSSNDKSTLLTVCQESLENILESNYKEAVDIFITSLLNYSKSDFFSTVILKSFISISKKLPEIIQNYFSYINSNPAYSKLKTTFSKLNVFRCDIDNSSFTSIINSNINSIHFYEAVIDVCSYQNKLRQLFMTMCNKYKVTADVNDSNYYERIISPFFFISFFKIAATQPFINKISFYLFKMNVEKTTENLAPPIQFVYYWQLFVKLTKEDPFVVLDKFFIRPILLQPHLYKLDPTSTVKMSNGTTNLIIQYNAFIKKLSQHSALKDYLDHLKNDRIEYFEVYPNDTTQYLNSQSVIFHFLANVSYPGNFITFSNVQFDKNCFDSSDSSKFGLARIVFEFIESQCLVCIDKDRNKNKNWLLNLDKIPENSIPIIHECFRVLVTKTIEEQNNKKNVFGSFYEETNSNNTNNQKQLNSNEISNQSNSNNNNNNSNKNDDENVVLKSSKKKFSKSIFKIKQHSKKSKDDDKNKTKTNDNENSQSQPQQSQQQQQQNEENISYLNQINLYVNMRVLPNNYLNILETVFNEKVNSINLIFTPIGILHEIESNIINKQPNNNFNNLKVISDADKEEEIILPFHVSSSKVNFNCMVNNRPGSIGFFQEYIVISTYEYFRGQQYQVETVTAYTIFRLPKTISKTAIEIYFQGDQIASQSSAITVIQGKKADNIVLDFDLNENKNENKKVVKVTPEFIIEAIQSSTGSTIGNKKINGLPLNINSDPTIALIALSLFYISNNDSTVSETSLELFWLIIKLLSKPEERVKKGSNELLIQLNSNEATNNKSAMIQNLLNPPLDGFIRTLQNIKYNNGCQEATLFSSVVQFVSPFLSIARQENTPMLSFLSLIYCFISTSSDRSVLAGVCHSLLLQFNQKVTPKSTIENGSNETTLNDQFQLLQIWSTVKSESFTRIALPQILVFVQHSMNQSQLIHCLSANNRKTVNEILIENILYKDLTSFRLHRSICTNGLFKIFPSVQFIGRPEIILFLSLVVAMTGEDEIAQSFITSLKSFVLYYQRNKQLIQHQSNEYNDDSSDDIINDDDSNTNVDRDNSIECLFTSDRFNPDKSNIFASAKQIINFFDKVLQDSVSRLFELLTKKKNSNVWYLKPSLSTSELLDAMTDSIVPELNLKKLNFCLATFKSHTKDIFHLFWVALPYLLFENPYIRRLAIDYIAFVFKYCGERNDEMEGKSKLIDPFEEFLKVLNSDSNMQFSIRAFGEAIGVKFEENLPIAFASILIGIILRDDTMLPFVGKLIFMICKPYKREPHKILEFVLILMVYSNKVTVSFIRKFPTVVLSNQQATNRHAIADFVKATVPSKSKYDMLWIMNFLVWFYSQPFSEGKYQLLTLVIFEISKARSDITKIIKNDLITKFMRFTDNKDTSIQEYLAFIFAIANSASKDGDVQLSINQPTNDNNNSQQKAGGIDQLERLLWTPKTHALVEKHLISFCVNIHAAIQKIVKSND</sequence>
<feature type="region of interest" description="Disordered" evidence="1">
    <location>
        <begin position="525"/>
        <end position="575"/>
    </location>
</feature>
<proteinExistence type="predicted"/>
<feature type="compositionally biased region" description="Low complexity" evidence="1">
    <location>
        <begin position="1676"/>
        <end position="1693"/>
    </location>
</feature>
<feature type="region of interest" description="Disordered" evidence="1">
    <location>
        <begin position="1601"/>
        <end position="1638"/>
    </location>
</feature>
<evidence type="ECO:0000313" key="3">
    <source>
        <dbReference type="Proteomes" id="UP001470230"/>
    </source>
</evidence>
<reference evidence="2 3" key="1">
    <citation type="submission" date="2024-04" db="EMBL/GenBank/DDBJ databases">
        <title>Tritrichomonas musculus Genome.</title>
        <authorList>
            <person name="Alves-Ferreira E."/>
            <person name="Grigg M."/>
            <person name="Lorenzi H."/>
            <person name="Galac M."/>
        </authorList>
    </citation>
    <scope>NUCLEOTIDE SEQUENCE [LARGE SCALE GENOMIC DNA]</scope>
    <source>
        <strain evidence="2 3">EAF2021</strain>
    </source>
</reference>
<feature type="compositionally biased region" description="Basic residues" evidence="1">
    <location>
        <begin position="1653"/>
        <end position="1662"/>
    </location>
</feature>